<dbReference type="Pfam" id="PF01812">
    <property type="entry name" value="5-FTHF_cyc-lig"/>
    <property type="match status" value="1"/>
</dbReference>
<comment type="similarity">
    <text evidence="1">Belongs to the 5-formyltetrahydrofolate cyclo-ligase family.</text>
</comment>
<dbReference type="InterPro" id="IPR002698">
    <property type="entry name" value="FTHF_cligase"/>
</dbReference>
<dbReference type="NCBIfam" id="TIGR02727">
    <property type="entry name" value="MTHFS_bact"/>
    <property type="match status" value="1"/>
</dbReference>
<dbReference type="EC" id="6.3.3.2" evidence="5"/>
<feature type="compositionally biased region" description="Basic and acidic residues" evidence="6">
    <location>
        <begin position="95"/>
        <end position="110"/>
    </location>
</feature>
<keyword evidence="2" id="KW-0547">Nucleotide-binding</keyword>
<evidence type="ECO:0000313" key="7">
    <source>
        <dbReference type="EMBL" id="CEL71666.1"/>
    </source>
</evidence>
<reference evidence="7" key="1">
    <citation type="journal article" date="2015" name="PLoS ONE">
        <title>Comprehensive Evaluation of Toxoplasma gondii VEG and Neospora caninum LIV Genomes with Tachyzoite Stage Transcriptome and Proteome Defines Novel Transcript Features.</title>
        <authorList>
            <person name="Ramaprasad A."/>
            <person name="Mourier T."/>
            <person name="Naeem R."/>
            <person name="Malas T.B."/>
            <person name="Moussa E."/>
            <person name="Panigrahi A."/>
            <person name="Vermont S.J."/>
            <person name="Otto T.D."/>
            <person name="Wastling J."/>
            <person name="Pain A."/>
        </authorList>
    </citation>
    <scope>NUCLEOTIDE SEQUENCE</scope>
    <source>
        <strain evidence="7">VEG</strain>
    </source>
</reference>
<keyword evidence="3" id="KW-0067">ATP-binding</keyword>
<feature type="region of interest" description="Disordered" evidence="6">
    <location>
        <begin position="141"/>
        <end position="217"/>
    </location>
</feature>
<dbReference type="SUPFAM" id="SSF100950">
    <property type="entry name" value="NagB/RpiA/CoA transferase-like"/>
    <property type="match status" value="1"/>
</dbReference>
<feature type="compositionally biased region" description="Low complexity" evidence="6">
    <location>
        <begin position="141"/>
        <end position="180"/>
    </location>
</feature>
<dbReference type="GO" id="GO:0009396">
    <property type="term" value="P:folic acid-containing compound biosynthetic process"/>
    <property type="evidence" value="ECO:0007669"/>
    <property type="project" value="TreeGrafter"/>
</dbReference>
<evidence type="ECO:0000256" key="3">
    <source>
        <dbReference type="ARBA" id="ARBA00022840"/>
    </source>
</evidence>
<organism evidence="7">
    <name type="scientific">Toxoplasma gondii (strain ATCC 50861 / VEG)</name>
    <dbReference type="NCBI Taxonomy" id="432359"/>
    <lineage>
        <taxon>Eukaryota</taxon>
        <taxon>Sar</taxon>
        <taxon>Alveolata</taxon>
        <taxon>Apicomplexa</taxon>
        <taxon>Conoidasida</taxon>
        <taxon>Coccidia</taxon>
        <taxon>Eucoccidiorida</taxon>
        <taxon>Eimeriorina</taxon>
        <taxon>Sarcocystidae</taxon>
        <taxon>Toxoplasma</taxon>
    </lineage>
</organism>
<evidence type="ECO:0000256" key="4">
    <source>
        <dbReference type="ARBA" id="ARBA00036539"/>
    </source>
</evidence>
<feature type="region of interest" description="Disordered" evidence="6">
    <location>
        <begin position="73"/>
        <end position="114"/>
    </location>
</feature>
<accession>A0A0F7UT87</accession>
<dbReference type="PANTHER" id="PTHR23407">
    <property type="entry name" value="ATPASE INHIBITOR/5-FORMYLTETRAHYDROFOLATE CYCLO-LIGASE"/>
    <property type="match status" value="1"/>
</dbReference>
<protein>
    <recommendedName>
        <fullName evidence="5">5-formyltetrahydrofolate cyclo-ligase</fullName>
        <ecNumber evidence="5">6.3.3.2</ecNumber>
    </recommendedName>
</protein>
<sequence>MAFSAKAVLGASLSVREAKRALRQVLLNRRNSLHRARLVRAQSRTRLAQVCESEKENGRNCMQAPDAVSDLHASETMGKRSAGASAASPCVNAEGGDRGRDTSQRGRSGEEEGVLVSRGLSEFVEKHVGAGPVSPFLSAGPSPYSSSSFQSLPSSQSSSPASTTQCSSHSSSPPTCFLPSSSPPSPSVSSSPASSRHLSPSSSLSPSPSLSLAASPSVSPSFGVPAASSFSPLPEFPNCMRAGGMGAVSPDRDTDMQFAKEEQGEEGEERRRKMRGRFQDLLGAVYPQIVHLDGQLRAGKRPLVVSGYSPIGSELDSTFLLSLAESLGHACALPCIEEKRAPLTFRQWFCGMPLVPGKFNIPAPQPDCRHPVVEPDVVLVPLLGFDRLGRRLGYGGGYYDRTLCELRRRRGTHGSPRRMNERDSFGPVGPLSERLLAAQPPRYATVPLLVCGVAFDCQEVDEIPTEGFDQPLDCVLLENDLKLFSPELADKFQ</sequence>
<dbReference type="AlphaFoldDB" id="A0A0F7UT87"/>
<dbReference type="Gene3D" id="3.40.50.10420">
    <property type="entry name" value="NagB/RpiA/CoA transferase-like"/>
    <property type="match status" value="1"/>
</dbReference>
<evidence type="ECO:0000256" key="1">
    <source>
        <dbReference type="ARBA" id="ARBA00010638"/>
    </source>
</evidence>
<dbReference type="InterPro" id="IPR024185">
    <property type="entry name" value="FTHF_cligase-like_sf"/>
</dbReference>
<dbReference type="EMBL" id="LN714490">
    <property type="protein sequence ID" value="CEL71666.1"/>
    <property type="molecule type" value="Genomic_DNA"/>
</dbReference>
<evidence type="ECO:0000256" key="5">
    <source>
        <dbReference type="ARBA" id="ARBA00038966"/>
    </source>
</evidence>
<dbReference type="GO" id="GO:0035999">
    <property type="term" value="P:tetrahydrofolate interconversion"/>
    <property type="evidence" value="ECO:0007669"/>
    <property type="project" value="TreeGrafter"/>
</dbReference>
<dbReference type="PANTHER" id="PTHR23407:SF1">
    <property type="entry name" value="5-FORMYLTETRAHYDROFOLATE CYCLO-LIGASE"/>
    <property type="match status" value="1"/>
</dbReference>
<name>A0A0F7UT87_TOXGV</name>
<dbReference type="GO" id="GO:0005524">
    <property type="term" value="F:ATP binding"/>
    <property type="evidence" value="ECO:0007669"/>
    <property type="project" value="UniProtKB-KW"/>
</dbReference>
<dbReference type="InterPro" id="IPR037171">
    <property type="entry name" value="NagB/RpiA_transferase-like"/>
</dbReference>
<comment type="catalytic activity">
    <reaction evidence="4">
        <text>(6S)-5-formyl-5,6,7,8-tetrahydrofolate + ATP = (6R)-5,10-methenyltetrahydrofolate + ADP + phosphate</text>
        <dbReference type="Rhea" id="RHEA:10488"/>
        <dbReference type="ChEBI" id="CHEBI:30616"/>
        <dbReference type="ChEBI" id="CHEBI:43474"/>
        <dbReference type="ChEBI" id="CHEBI:57455"/>
        <dbReference type="ChEBI" id="CHEBI:57457"/>
        <dbReference type="ChEBI" id="CHEBI:456216"/>
        <dbReference type="EC" id="6.3.3.2"/>
    </reaction>
</comment>
<feature type="compositionally biased region" description="Low complexity" evidence="6">
    <location>
        <begin position="187"/>
        <end position="217"/>
    </location>
</feature>
<gene>
    <name evidence="7" type="ORF">BN1205_040110</name>
</gene>
<evidence type="ECO:0000256" key="2">
    <source>
        <dbReference type="ARBA" id="ARBA00022741"/>
    </source>
</evidence>
<proteinExistence type="inferred from homology"/>
<dbReference type="GO" id="GO:0030272">
    <property type="term" value="F:5-formyltetrahydrofolate cyclo-ligase activity"/>
    <property type="evidence" value="ECO:0007669"/>
    <property type="project" value="UniProtKB-EC"/>
</dbReference>
<keyword evidence="7" id="KW-0436">Ligase</keyword>
<evidence type="ECO:0000256" key="6">
    <source>
        <dbReference type="SAM" id="MobiDB-lite"/>
    </source>
</evidence>